<dbReference type="AlphaFoldDB" id="A0A1U7NYW7"/>
<dbReference type="Gene3D" id="3.30.70.270">
    <property type="match status" value="1"/>
</dbReference>
<evidence type="ECO:0000313" key="4">
    <source>
        <dbReference type="Proteomes" id="UP000186607"/>
    </source>
</evidence>
<keyword evidence="4" id="KW-1185">Reference proteome</keyword>
<keyword evidence="1" id="KW-0812">Transmembrane</keyword>
<reference evidence="3 4" key="1">
    <citation type="submission" date="2017-01" db="EMBL/GenBank/DDBJ databases">
        <title>Genome Analysis of Deinococcus marmoris KOPRI26562.</title>
        <authorList>
            <person name="Kim J.H."/>
            <person name="Oh H.-M."/>
        </authorList>
    </citation>
    <scope>NUCLEOTIDE SEQUENCE [LARGE SCALE GENOMIC DNA]</scope>
    <source>
        <strain evidence="3 4">KOPRI26562</strain>
    </source>
</reference>
<protein>
    <submittedName>
        <fullName evidence="3">Diguanylate cyclase/phosphodiesterase (GGDEF &amp; EAL domains) with PAS/PAC sensor(S)</fullName>
    </submittedName>
</protein>
<dbReference type="SMART" id="SM00267">
    <property type="entry name" value="GGDEF"/>
    <property type="match status" value="1"/>
</dbReference>
<dbReference type="FunFam" id="3.30.70.270:FF:000001">
    <property type="entry name" value="Diguanylate cyclase domain protein"/>
    <property type="match status" value="1"/>
</dbReference>
<feature type="transmembrane region" description="Helical" evidence="1">
    <location>
        <begin position="53"/>
        <end position="70"/>
    </location>
</feature>
<gene>
    <name evidence="3" type="ORF">BOO71_0007399</name>
</gene>
<keyword evidence="1" id="KW-0472">Membrane</keyword>
<dbReference type="eggNOG" id="COG3706">
    <property type="taxonomic scope" value="Bacteria"/>
</dbReference>
<dbReference type="Pfam" id="PF00990">
    <property type="entry name" value="GGDEF"/>
    <property type="match status" value="1"/>
</dbReference>
<feature type="domain" description="GGDEF" evidence="2">
    <location>
        <begin position="201"/>
        <end position="330"/>
    </location>
</feature>
<proteinExistence type="predicted"/>
<dbReference type="GO" id="GO:0052621">
    <property type="term" value="F:diguanylate cyclase activity"/>
    <property type="evidence" value="ECO:0007669"/>
    <property type="project" value="TreeGrafter"/>
</dbReference>
<feature type="transmembrane region" description="Helical" evidence="1">
    <location>
        <begin position="29"/>
        <end position="46"/>
    </location>
</feature>
<dbReference type="InterPro" id="IPR050469">
    <property type="entry name" value="Diguanylate_Cyclase"/>
</dbReference>
<accession>A0A1U7NYW7</accession>
<evidence type="ECO:0000256" key="1">
    <source>
        <dbReference type="SAM" id="Phobius"/>
    </source>
</evidence>
<dbReference type="PROSITE" id="PS50887">
    <property type="entry name" value="GGDEF"/>
    <property type="match status" value="1"/>
</dbReference>
<dbReference type="NCBIfam" id="TIGR00254">
    <property type="entry name" value="GGDEF"/>
    <property type="match status" value="1"/>
</dbReference>
<dbReference type="Proteomes" id="UP000186607">
    <property type="component" value="Unassembled WGS sequence"/>
</dbReference>
<dbReference type="InterPro" id="IPR043128">
    <property type="entry name" value="Rev_trsase/Diguanyl_cyclase"/>
</dbReference>
<feature type="transmembrane region" description="Helical" evidence="1">
    <location>
        <begin position="90"/>
        <end position="106"/>
    </location>
</feature>
<comment type="caution">
    <text evidence="3">The sequence shown here is derived from an EMBL/GenBank/DDBJ whole genome shotgun (WGS) entry which is preliminary data.</text>
</comment>
<keyword evidence="1" id="KW-1133">Transmembrane helix</keyword>
<dbReference type="SUPFAM" id="SSF55073">
    <property type="entry name" value="Nucleotide cyclase"/>
    <property type="match status" value="1"/>
</dbReference>
<name>A0A1U7NYW7_9DEIO</name>
<dbReference type="OrthoDB" id="9759607at2"/>
<dbReference type="EMBL" id="MSTI01000077">
    <property type="protein sequence ID" value="OLV18113.1"/>
    <property type="molecule type" value="Genomic_DNA"/>
</dbReference>
<evidence type="ECO:0000259" key="2">
    <source>
        <dbReference type="PROSITE" id="PS50887"/>
    </source>
</evidence>
<dbReference type="InterPro" id="IPR000160">
    <property type="entry name" value="GGDEF_dom"/>
</dbReference>
<dbReference type="InterPro" id="IPR029787">
    <property type="entry name" value="Nucleotide_cyclase"/>
</dbReference>
<dbReference type="STRING" id="249408.BOO71_0007399"/>
<sequence length="336" mass="36771">MFLLVVIIEVCASLAALWSQAPAFDTLDVWALPLLSVTMLGVQLLLARGVIRFETATSVAFLGASLYLLLALSHQFDPLPAGVRRLSENTYWFAVLYTSIFYIYPPRRAVSRALLILGISTVICGGNLILTVPANMQLNLLSATAQFLLSSSVLILIQATFGVQRAQLLASRSAALIDVLTGVANRRAAEERLRELAGKRATYTVVLFDLDHFKQINDRHGHATGDRVLRAVAQLSQDLLPQGGMVARWGGEEFLLILPALGDTQVRKLLNNLRNELRQQRHGEVVGVTASFGVASAAAGESSDDVVARADEAMYSAKQQGRNDIRLAEWRRNTVY</sequence>
<dbReference type="PANTHER" id="PTHR45138">
    <property type="entry name" value="REGULATORY COMPONENTS OF SENSORY TRANSDUCTION SYSTEM"/>
    <property type="match status" value="1"/>
</dbReference>
<feature type="transmembrane region" description="Helical" evidence="1">
    <location>
        <begin position="113"/>
        <end position="134"/>
    </location>
</feature>
<feature type="transmembrane region" description="Helical" evidence="1">
    <location>
        <begin position="140"/>
        <end position="163"/>
    </location>
</feature>
<dbReference type="PANTHER" id="PTHR45138:SF9">
    <property type="entry name" value="DIGUANYLATE CYCLASE DGCM-RELATED"/>
    <property type="match status" value="1"/>
</dbReference>
<dbReference type="CDD" id="cd01949">
    <property type="entry name" value="GGDEF"/>
    <property type="match status" value="1"/>
</dbReference>
<organism evidence="3 4">
    <name type="scientific">Deinococcus marmoris</name>
    <dbReference type="NCBI Taxonomy" id="249408"/>
    <lineage>
        <taxon>Bacteria</taxon>
        <taxon>Thermotogati</taxon>
        <taxon>Deinococcota</taxon>
        <taxon>Deinococci</taxon>
        <taxon>Deinococcales</taxon>
        <taxon>Deinococcaceae</taxon>
        <taxon>Deinococcus</taxon>
    </lineage>
</organism>
<evidence type="ECO:0000313" key="3">
    <source>
        <dbReference type="EMBL" id="OLV18113.1"/>
    </source>
</evidence>